<name>A0A0F8Y8K9_9ZZZZ</name>
<reference evidence="1" key="1">
    <citation type="journal article" date="2015" name="Nature">
        <title>Complex archaea that bridge the gap between prokaryotes and eukaryotes.</title>
        <authorList>
            <person name="Spang A."/>
            <person name="Saw J.H."/>
            <person name="Jorgensen S.L."/>
            <person name="Zaremba-Niedzwiedzka K."/>
            <person name="Martijn J."/>
            <person name="Lind A.E."/>
            <person name="van Eijk R."/>
            <person name="Schleper C."/>
            <person name="Guy L."/>
            <person name="Ettema T.J."/>
        </authorList>
    </citation>
    <scope>NUCLEOTIDE SEQUENCE</scope>
</reference>
<feature type="non-terminal residue" evidence="1">
    <location>
        <position position="380"/>
    </location>
</feature>
<protein>
    <submittedName>
        <fullName evidence="1">Uncharacterized protein</fullName>
    </submittedName>
</protein>
<evidence type="ECO:0000313" key="1">
    <source>
        <dbReference type="EMBL" id="KKK70035.1"/>
    </source>
</evidence>
<sequence length="380" mass="40214">QLARKKKVVGTLAAFMSDVGLQTGESVQIAREAGGDPLDLRVVGSGLGKGALDFVPILALAKKLGLTKGLPFGETLERHITGELVERGFIRRAIGNVSTLIAYEVPTEVAQEIINISLDRSISAFEGELTTEEKSQLLNAAGGAAAFGLLGIPAAVVKPSAQPRPATEEELTTGKEAAVPVKLLTGPEQPKLLPAPAMRVTPEGTVLPPGVESQSYPLELDTPRTATAVAQGVAQALGREQQQQQPLTFVVTPDGIASPQVNDTHTQAADVIRGTPEALRTPTEQQIVVIDDAKAVTITTDPREIPVPTEVQRELPPVIATLVQMRDDVFLAPESRRKADGQLTKAALNRIEQLDKRIAALSARLGVPNPLTATIVQEIS</sequence>
<feature type="non-terminal residue" evidence="1">
    <location>
        <position position="1"/>
    </location>
</feature>
<dbReference type="AlphaFoldDB" id="A0A0F8Y8K9"/>
<comment type="caution">
    <text evidence="1">The sequence shown here is derived from an EMBL/GenBank/DDBJ whole genome shotgun (WGS) entry which is preliminary data.</text>
</comment>
<gene>
    <name evidence="1" type="ORF">LCGC14_2928030</name>
</gene>
<dbReference type="EMBL" id="LAZR01058373">
    <property type="protein sequence ID" value="KKK70035.1"/>
    <property type="molecule type" value="Genomic_DNA"/>
</dbReference>
<proteinExistence type="predicted"/>
<organism evidence="1">
    <name type="scientific">marine sediment metagenome</name>
    <dbReference type="NCBI Taxonomy" id="412755"/>
    <lineage>
        <taxon>unclassified sequences</taxon>
        <taxon>metagenomes</taxon>
        <taxon>ecological metagenomes</taxon>
    </lineage>
</organism>
<accession>A0A0F8Y8K9</accession>